<evidence type="ECO:0000256" key="6">
    <source>
        <dbReference type="ARBA" id="ARBA00049117"/>
    </source>
</evidence>
<name>A0A1T4XB88_9BACT</name>
<keyword evidence="1" id="KW-0547">Nucleotide-binding</keyword>
<dbReference type="EMBL" id="FUYE01000003">
    <property type="protein sequence ID" value="SKA86687.1"/>
    <property type="molecule type" value="Genomic_DNA"/>
</dbReference>
<keyword evidence="10" id="KW-1185">Reference proteome</keyword>
<evidence type="ECO:0000259" key="7">
    <source>
        <dbReference type="Pfam" id="PF02492"/>
    </source>
</evidence>
<dbReference type="InterPro" id="IPR027417">
    <property type="entry name" value="P-loop_NTPase"/>
</dbReference>
<dbReference type="InterPro" id="IPR003495">
    <property type="entry name" value="CobW/HypB/UreG_nucleotide-bd"/>
</dbReference>
<dbReference type="Pfam" id="PF02492">
    <property type="entry name" value="cobW"/>
    <property type="match status" value="1"/>
</dbReference>
<dbReference type="GO" id="GO:0005737">
    <property type="term" value="C:cytoplasm"/>
    <property type="evidence" value="ECO:0007669"/>
    <property type="project" value="TreeGrafter"/>
</dbReference>
<dbReference type="OrthoDB" id="9808822at2"/>
<feature type="domain" description="CobW C-terminal" evidence="8">
    <location>
        <begin position="236"/>
        <end position="281"/>
    </location>
</feature>
<dbReference type="PANTHER" id="PTHR13748:SF62">
    <property type="entry name" value="COBW DOMAIN-CONTAINING PROTEIN"/>
    <property type="match status" value="1"/>
</dbReference>
<comment type="catalytic activity">
    <reaction evidence="6">
        <text>GTP + H2O = GDP + phosphate + H(+)</text>
        <dbReference type="Rhea" id="RHEA:19669"/>
        <dbReference type="ChEBI" id="CHEBI:15377"/>
        <dbReference type="ChEBI" id="CHEBI:15378"/>
        <dbReference type="ChEBI" id="CHEBI:37565"/>
        <dbReference type="ChEBI" id="CHEBI:43474"/>
        <dbReference type="ChEBI" id="CHEBI:58189"/>
    </reaction>
    <physiologicalReaction direction="left-to-right" evidence="6">
        <dbReference type="Rhea" id="RHEA:19670"/>
    </physiologicalReaction>
</comment>
<evidence type="ECO:0000259" key="8">
    <source>
        <dbReference type="Pfam" id="PF07683"/>
    </source>
</evidence>
<evidence type="ECO:0000313" key="9">
    <source>
        <dbReference type="EMBL" id="SKA86687.1"/>
    </source>
</evidence>
<dbReference type="PANTHER" id="PTHR13748">
    <property type="entry name" value="COBW-RELATED"/>
    <property type="match status" value="1"/>
</dbReference>
<dbReference type="GO" id="GO:0000166">
    <property type="term" value="F:nucleotide binding"/>
    <property type="evidence" value="ECO:0007669"/>
    <property type="project" value="UniProtKB-KW"/>
</dbReference>
<comment type="similarity">
    <text evidence="4">Belongs to the SIMIBI class G3E GTPase family. ZNG1 subfamily.</text>
</comment>
<sequence>MNRIPLVLIAGFLGAGKTTFLRQLMAALQERGVGYSIVVNDFANAEVDASRLRTPGIEVRALDGSCVCCSSLNEFLQTLGSIEVPSRGVLLVEANGASDLMSLIAALTVRHETQRFTSPIQITLVDAQRWQQRGAHNELEREQVQTATHWRLTHAEELHPEKRESITTQVQTLSPRVLSADAQSLADYLQLVSATCRFTSNKPPAPTLAGPVHLHTHHHENERAFTAVKVDVPFIVKRRDLEATLRSLPDEVIRVKGLCRLAELPSIPMSFQHVRPQAETWFLPMLGALSIIPTGVVIGVQTPVAAVHACFEALPSAELLPDFNPDEGWAAA</sequence>
<accession>A0A1T4XB88</accession>
<dbReference type="Pfam" id="PF07683">
    <property type="entry name" value="CobW_C"/>
    <property type="match status" value="1"/>
</dbReference>
<dbReference type="SUPFAM" id="SSF52540">
    <property type="entry name" value="P-loop containing nucleoside triphosphate hydrolases"/>
    <property type="match status" value="1"/>
</dbReference>
<evidence type="ECO:0000256" key="3">
    <source>
        <dbReference type="ARBA" id="ARBA00023186"/>
    </source>
</evidence>
<evidence type="ECO:0000256" key="5">
    <source>
        <dbReference type="ARBA" id="ARBA00045658"/>
    </source>
</evidence>
<dbReference type="InterPro" id="IPR051316">
    <property type="entry name" value="Zinc-reg_GTPase_activator"/>
</dbReference>
<dbReference type="STRING" id="48467.SAMN02745166_01333"/>
<keyword evidence="3" id="KW-0143">Chaperone</keyword>
<dbReference type="InterPro" id="IPR011629">
    <property type="entry name" value="CobW-like_C"/>
</dbReference>
<comment type="function">
    <text evidence="5">Zinc chaperone that directly transfers zinc cofactor to target proteins, thereby activating them. Zinc is transferred from the CXCC motif in the GTPase domain to the zinc binding site in target proteins in a process requiring GTP hydrolysis.</text>
</comment>
<evidence type="ECO:0000256" key="4">
    <source>
        <dbReference type="ARBA" id="ARBA00034320"/>
    </source>
</evidence>
<proteinExistence type="inferred from homology"/>
<dbReference type="InterPro" id="IPR036627">
    <property type="entry name" value="CobW-likC_sf"/>
</dbReference>
<feature type="domain" description="CobW/HypB/UreG nucleotide-binding" evidence="7">
    <location>
        <begin position="5"/>
        <end position="173"/>
    </location>
</feature>
<dbReference type="Gene3D" id="3.30.1220.10">
    <property type="entry name" value="CobW-like, C-terminal domain"/>
    <property type="match status" value="1"/>
</dbReference>
<dbReference type="GO" id="GO:0016787">
    <property type="term" value="F:hydrolase activity"/>
    <property type="evidence" value="ECO:0007669"/>
    <property type="project" value="UniProtKB-KW"/>
</dbReference>
<keyword evidence="2" id="KW-0378">Hydrolase</keyword>
<dbReference type="AlphaFoldDB" id="A0A1T4XB88"/>
<gene>
    <name evidence="9" type="ORF">SAMN02745166_01333</name>
</gene>
<protein>
    <submittedName>
        <fullName evidence="9">GTPase, G3E family</fullName>
    </submittedName>
</protein>
<reference evidence="10" key="1">
    <citation type="submission" date="2017-02" db="EMBL/GenBank/DDBJ databases">
        <authorList>
            <person name="Varghese N."/>
            <person name="Submissions S."/>
        </authorList>
    </citation>
    <scope>NUCLEOTIDE SEQUENCE [LARGE SCALE GENOMIC DNA]</scope>
    <source>
        <strain evidence="10">ATCC 700200</strain>
    </source>
</reference>
<evidence type="ECO:0000256" key="1">
    <source>
        <dbReference type="ARBA" id="ARBA00022741"/>
    </source>
</evidence>
<dbReference type="RefSeq" id="WP_078812520.1">
    <property type="nucleotide sequence ID" value="NZ_FUYE01000003.1"/>
</dbReference>
<dbReference type="Gene3D" id="3.40.50.300">
    <property type="entry name" value="P-loop containing nucleotide triphosphate hydrolases"/>
    <property type="match status" value="1"/>
</dbReference>
<dbReference type="SUPFAM" id="SSF90002">
    <property type="entry name" value="Hypothetical protein YjiA, C-terminal domain"/>
    <property type="match status" value="1"/>
</dbReference>
<evidence type="ECO:0000256" key="2">
    <source>
        <dbReference type="ARBA" id="ARBA00022801"/>
    </source>
</evidence>
<dbReference type="Proteomes" id="UP000190774">
    <property type="component" value="Unassembled WGS sequence"/>
</dbReference>
<evidence type="ECO:0000313" key="10">
    <source>
        <dbReference type="Proteomes" id="UP000190774"/>
    </source>
</evidence>
<organism evidence="9 10">
    <name type="scientific">Prosthecobacter debontii</name>
    <dbReference type="NCBI Taxonomy" id="48467"/>
    <lineage>
        <taxon>Bacteria</taxon>
        <taxon>Pseudomonadati</taxon>
        <taxon>Verrucomicrobiota</taxon>
        <taxon>Verrucomicrobiia</taxon>
        <taxon>Verrucomicrobiales</taxon>
        <taxon>Verrucomicrobiaceae</taxon>
        <taxon>Prosthecobacter</taxon>
    </lineage>
</organism>